<dbReference type="PANTHER" id="PTHR35790:SF4">
    <property type="entry name" value="HTH-TYPE TRANSCRIPTIONAL REGULATOR PCHR"/>
    <property type="match status" value="1"/>
</dbReference>
<dbReference type="InterPro" id="IPR036390">
    <property type="entry name" value="WH_DNA-bd_sf"/>
</dbReference>
<keyword evidence="3" id="KW-0804">Transcription</keyword>
<organism evidence="6 7">
    <name type="scientific">Thalassobaculum fulvum</name>
    <dbReference type="NCBI Taxonomy" id="1633335"/>
    <lineage>
        <taxon>Bacteria</taxon>
        <taxon>Pseudomonadati</taxon>
        <taxon>Pseudomonadota</taxon>
        <taxon>Alphaproteobacteria</taxon>
        <taxon>Rhodospirillales</taxon>
        <taxon>Thalassobaculaceae</taxon>
        <taxon>Thalassobaculum</taxon>
    </lineage>
</organism>
<dbReference type="GO" id="GO:0003677">
    <property type="term" value="F:DNA binding"/>
    <property type="evidence" value="ECO:0007669"/>
    <property type="project" value="UniProtKB-KW"/>
</dbReference>
<keyword evidence="2" id="KW-0238">DNA-binding</keyword>
<evidence type="ECO:0000256" key="3">
    <source>
        <dbReference type="ARBA" id="ARBA00023163"/>
    </source>
</evidence>
<dbReference type="RefSeq" id="WP_189989100.1">
    <property type="nucleotide sequence ID" value="NZ_BMZS01000004.1"/>
</dbReference>
<dbReference type="AlphaFoldDB" id="A0A918XSQ4"/>
<dbReference type="EMBL" id="BMZS01000004">
    <property type="protein sequence ID" value="GHD49040.1"/>
    <property type="molecule type" value="Genomic_DNA"/>
</dbReference>
<gene>
    <name evidence="6" type="ORF">GCM10017083_20850</name>
</gene>
<comment type="caution">
    <text evidence="6">The sequence shown here is derived from an EMBL/GenBank/DDBJ whole genome shotgun (WGS) entry which is preliminary data.</text>
</comment>
<evidence type="ECO:0000256" key="4">
    <source>
        <dbReference type="SAM" id="MobiDB-lite"/>
    </source>
</evidence>
<dbReference type="InterPro" id="IPR052067">
    <property type="entry name" value="Metal_resp_HTH_trans_reg"/>
</dbReference>
<proteinExistence type="predicted"/>
<dbReference type="Pfam" id="PF12802">
    <property type="entry name" value="MarR_2"/>
    <property type="match status" value="1"/>
</dbReference>
<accession>A0A918XSQ4</accession>
<sequence>MNEQDPARRPTARRAVCPEGRLSNPTRDKDGRPVIDVTAYIPYFLTSVTNALSRGASQLYLETFGVGIVEWRAMATLASEPRIPAARICELVALDKAATSRALARLHELGYLGFEAPEPDPRKKVWWLNDEGYRLHDRILAVALERERRLIDGVDPEDLETFLRVMRIMRRNVDGIASDRGK</sequence>
<dbReference type="PANTHER" id="PTHR35790">
    <property type="entry name" value="HTH-TYPE TRANSCRIPTIONAL REGULATOR PCHR"/>
    <property type="match status" value="1"/>
</dbReference>
<reference evidence="6" key="1">
    <citation type="journal article" date="2014" name="Int. J. Syst. Evol. Microbiol.">
        <title>Complete genome sequence of Corynebacterium casei LMG S-19264T (=DSM 44701T), isolated from a smear-ripened cheese.</title>
        <authorList>
            <consortium name="US DOE Joint Genome Institute (JGI-PGF)"/>
            <person name="Walter F."/>
            <person name="Albersmeier A."/>
            <person name="Kalinowski J."/>
            <person name="Ruckert C."/>
        </authorList>
    </citation>
    <scope>NUCLEOTIDE SEQUENCE</scope>
    <source>
        <strain evidence="6">KCTC 42651</strain>
    </source>
</reference>
<evidence type="ECO:0000313" key="7">
    <source>
        <dbReference type="Proteomes" id="UP000630353"/>
    </source>
</evidence>
<dbReference type="InterPro" id="IPR036388">
    <property type="entry name" value="WH-like_DNA-bd_sf"/>
</dbReference>
<name>A0A918XSQ4_9PROT</name>
<evidence type="ECO:0000256" key="1">
    <source>
        <dbReference type="ARBA" id="ARBA00023015"/>
    </source>
</evidence>
<keyword evidence="7" id="KW-1185">Reference proteome</keyword>
<reference evidence="6" key="2">
    <citation type="submission" date="2020-09" db="EMBL/GenBank/DDBJ databases">
        <authorList>
            <person name="Sun Q."/>
            <person name="Kim S."/>
        </authorList>
    </citation>
    <scope>NUCLEOTIDE SEQUENCE</scope>
    <source>
        <strain evidence="6">KCTC 42651</strain>
    </source>
</reference>
<dbReference type="GO" id="GO:0003700">
    <property type="term" value="F:DNA-binding transcription factor activity"/>
    <property type="evidence" value="ECO:0007669"/>
    <property type="project" value="InterPro"/>
</dbReference>
<protein>
    <submittedName>
        <fullName evidence="6">Transcriptional regulator</fullName>
    </submittedName>
</protein>
<dbReference type="PROSITE" id="PS50995">
    <property type="entry name" value="HTH_MARR_2"/>
    <property type="match status" value="1"/>
</dbReference>
<dbReference type="SUPFAM" id="SSF46785">
    <property type="entry name" value="Winged helix' DNA-binding domain"/>
    <property type="match status" value="1"/>
</dbReference>
<dbReference type="SMART" id="SM00347">
    <property type="entry name" value="HTH_MARR"/>
    <property type="match status" value="1"/>
</dbReference>
<feature type="region of interest" description="Disordered" evidence="4">
    <location>
        <begin position="1"/>
        <end position="30"/>
    </location>
</feature>
<evidence type="ECO:0000256" key="2">
    <source>
        <dbReference type="ARBA" id="ARBA00023125"/>
    </source>
</evidence>
<feature type="domain" description="HTH marR-type" evidence="5">
    <location>
        <begin position="38"/>
        <end position="171"/>
    </location>
</feature>
<evidence type="ECO:0000313" key="6">
    <source>
        <dbReference type="EMBL" id="GHD49040.1"/>
    </source>
</evidence>
<keyword evidence="1" id="KW-0805">Transcription regulation</keyword>
<evidence type="ECO:0000259" key="5">
    <source>
        <dbReference type="PROSITE" id="PS50995"/>
    </source>
</evidence>
<dbReference type="Proteomes" id="UP000630353">
    <property type="component" value="Unassembled WGS sequence"/>
</dbReference>
<dbReference type="InterPro" id="IPR000835">
    <property type="entry name" value="HTH_MarR-typ"/>
</dbReference>
<dbReference type="Gene3D" id="1.10.10.10">
    <property type="entry name" value="Winged helix-like DNA-binding domain superfamily/Winged helix DNA-binding domain"/>
    <property type="match status" value="1"/>
</dbReference>